<feature type="domain" description="Asl1-like glycosyl hydrolase catalytic" evidence="1">
    <location>
        <begin position="137"/>
        <end position="371"/>
    </location>
</feature>
<sequence>MLKSRKKVIMGILLLGLIIVSLVAGFKINDKNRIQKINANKSSWKENAITFPEAGTLQPAGYITINWNSAEKIGKVKKYVIYADDKKIAETNGKTTTYEYYTTEVKLHKIYIEAQIEKGSKIYSDVIPFYVNKKGLCMNKDMARNVDAGNWGVSWYYNWSITKHNFTSFRDLQFVPMMWTTAPTDKQEISVLPKLGYKYVLAFNEPDLEEQSNISVEDAVEGMKAFMNQDIYVGSPATALCPPWSDDWFVPFMKQMKKEKMDVDFIPIHHYWNWWNEEGVQAFLDLVDKTWEMYHKPIWITEFAISGVPYRTKQMRQSVIDYMKGVIPELDKRDYVERYSWFSFNPTDYRNGGSALLDITTGEITDLGKLYQSLGMPEGYENSSKVKKEKNTQKDIVK</sequence>
<dbReference type="PANTHER" id="PTHR34154">
    <property type="entry name" value="ALKALI-SENSITIVE LINKAGE PROTEIN 1"/>
    <property type="match status" value="1"/>
</dbReference>
<organism evidence="2 3">
    <name type="scientific">Eubacterium segne</name>
    <dbReference type="NCBI Taxonomy" id="2763045"/>
    <lineage>
        <taxon>Bacteria</taxon>
        <taxon>Bacillati</taxon>
        <taxon>Bacillota</taxon>
        <taxon>Clostridia</taxon>
        <taxon>Eubacteriales</taxon>
        <taxon>Eubacteriaceae</taxon>
        <taxon>Eubacterium</taxon>
    </lineage>
</organism>
<dbReference type="Gene3D" id="3.20.20.80">
    <property type="entry name" value="Glycosidases"/>
    <property type="match status" value="1"/>
</dbReference>
<comment type="caution">
    <text evidence="2">The sequence shown here is derived from an EMBL/GenBank/DDBJ whole genome shotgun (WGS) entry which is preliminary data.</text>
</comment>
<dbReference type="Proteomes" id="UP000597877">
    <property type="component" value="Unassembled WGS sequence"/>
</dbReference>
<dbReference type="SUPFAM" id="SSF51445">
    <property type="entry name" value="(Trans)glycosidases"/>
    <property type="match status" value="1"/>
</dbReference>
<evidence type="ECO:0000313" key="2">
    <source>
        <dbReference type="EMBL" id="MBC5667907.1"/>
    </source>
</evidence>
<dbReference type="InterPro" id="IPR013783">
    <property type="entry name" value="Ig-like_fold"/>
</dbReference>
<protein>
    <recommendedName>
        <fullName evidence="1">Asl1-like glycosyl hydrolase catalytic domain-containing protein</fullName>
    </recommendedName>
</protein>
<proteinExistence type="predicted"/>
<evidence type="ECO:0000259" key="1">
    <source>
        <dbReference type="Pfam" id="PF11790"/>
    </source>
</evidence>
<dbReference type="PANTHER" id="PTHR34154:SF3">
    <property type="entry name" value="ALKALI-SENSITIVE LINKAGE PROTEIN 1"/>
    <property type="match status" value="1"/>
</dbReference>
<reference evidence="2 3" key="1">
    <citation type="submission" date="2020-08" db="EMBL/GenBank/DDBJ databases">
        <title>Genome public.</title>
        <authorList>
            <person name="Liu C."/>
            <person name="Sun Q."/>
        </authorList>
    </citation>
    <scope>NUCLEOTIDE SEQUENCE [LARGE SCALE GENOMIC DNA]</scope>
    <source>
        <strain evidence="2 3">BX4</strain>
    </source>
</reference>
<dbReference type="Pfam" id="PF11790">
    <property type="entry name" value="Glyco_hydro_cc"/>
    <property type="match status" value="1"/>
</dbReference>
<dbReference type="InterPro" id="IPR053183">
    <property type="entry name" value="ASL1"/>
</dbReference>
<evidence type="ECO:0000313" key="3">
    <source>
        <dbReference type="Proteomes" id="UP000597877"/>
    </source>
</evidence>
<gene>
    <name evidence="2" type="ORF">H8S00_07940</name>
</gene>
<accession>A0ABR7F2U2</accession>
<keyword evidence="3" id="KW-1185">Reference proteome</keyword>
<dbReference type="RefSeq" id="WP_021953180.1">
    <property type="nucleotide sequence ID" value="NZ_JACOOZ010000005.1"/>
</dbReference>
<dbReference type="EMBL" id="JACOOZ010000005">
    <property type="protein sequence ID" value="MBC5667907.1"/>
    <property type="molecule type" value="Genomic_DNA"/>
</dbReference>
<dbReference type="Gene3D" id="2.60.40.10">
    <property type="entry name" value="Immunoglobulins"/>
    <property type="match status" value="1"/>
</dbReference>
<name>A0ABR7F2U2_9FIRM</name>
<dbReference type="InterPro" id="IPR017853">
    <property type="entry name" value="GH"/>
</dbReference>
<dbReference type="InterPro" id="IPR024655">
    <property type="entry name" value="Asl1_glyco_hydro_catalytic"/>
</dbReference>